<evidence type="ECO:0000313" key="4">
    <source>
        <dbReference type="Proteomes" id="UP000183487"/>
    </source>
</evidence>
<dbReference type="Proteomes" id="UP000183487">
    <property type="component" value="Unassembled WGS sequence"/>
</dbReference>
<reference evidence="4" key="1">
    <citation type="submission" date="2016-10" db="EMBL/GenBank/DDBJ databases">
        <authorList>
            <person name="Varghese N."/>
        </authorList>
    </citation>
    <scope>NUCLEOTIDE SEQUENCE [LARGE SCALE GENOMIC DNA]</scope>
    <source>
        <strain evidence="4">GAS106B</strain>
    </source>
</reference>
<protein>
    <recommendedName>
        <fullName evidence="2">DUF2726 domain-containing protein</fullName>
    </recommendedName>
</protein>
<proteinExistence type="predicted"/>
<dbReference type="InterPro" id="IPR024402">
    <property type="entry name" value="DUF2726"/>
</dbReference>
<dbReference type="AlphaFoldDB" id="A0A1H1JY90"/>
<dbReference type="EMBL" id="FNKP01000004">
    <property type="protein sequence ID" value="SDR54906.1"/>
    <property type="molecule type" value="Genomic_DNA"/>
</dbReference>
<evidence type="ECO:0000259" key="2">
    <source>
        <dbReference type="Pfam" id="PF10881"/>
    </source>
</evidence>
<dbReference type="RefSeq" id="WP_074774405.1">
    <property type="nucleotide sequence ID" value="NZ_FNKP01000004.1"/>
</dbReference>
<organism evidence="3 4">
    <name type="scientific">Paraburkholderia fungorum</name>
    <dbReference type="NCBI Taxonomy" id="134537"/>
    <lineage>
        <taxon>Bacteria</taxon>
        <taxon>Pseudomonadati</taxon>
        <taxon>Pseudomonadota</taxon>
        <taxon>Betaproteobacteria</taxon>
        <taxon>Burkholderiales</taxon>
        <taxon>Burkholderiaceae</taxon>
        <taxon>Paraburkholderia</taxon>
    </lineage>
</organism>
<keyword evidence="4" id="KW-1185">Reference proteome</keyword>
<dbReference type="OrthoDB" id="6882268at2"/>
<sequence>MKVLPWVWFVVLVILIVVVLAVLQRKGGSGRPQPCFTSRALMTPNEIEFFGRLRDALPEHYVFPQIAMSALLDPVAKGKAGYADFLRIAQKRIDYGIFTSDFQIVAVVELDDRSHNRVKDQRRDGFVTSAGIRTVRFQASRRPGREQIREVVLPPTGTVDFFGQGRPS</sequence>
<feature type="transmembrane region" description="Helical" evidence="1">
    <location>
        <begin position="6"/>
        <end position="23"/>
    </location>
</feature>
<feature type="domain" description="DUF2726" evidence="2">
    <location>
        <begin position="39"/>
        <end position="151"/>
    </location>
</feature>
<keyword evidence="1" id="KW-0812">Transmembrane</keyword>
<gene>
    <name evidence="3" type="ORF">SAMN05443245_7536</name>
</gene>
<evidence type="ECO:0000313" key="3">
    <source>
        <dbReference type="EMBL" id="SDR54906.1"/>
    </source>
</evidence>
<evidence type="ECO:0000256" key="1">
    <source>
        <dbReference type="SAM" id="Phobius"/>
    </source>
</evidence>
<accession>A0A1H1JY90</accession>
<name>A0A1H1JY90_9BURK</name>
<keyword evidence="1" id="KW-0472">Membrane</keyword>
<keyword evidence="1" id="KW-1133">Transmembrane helix</keyword>
<dbReference type="Pfam" id="PF10881">
    <property type="entry name" value="DUF2726"/>
    <property type="match status" value="1"/>
</dbReference>